<dbReference type="EMBL" id="VSSQ01076958">
    <property type="protein sequence ID" value="MPN27168.1"/>
    <property type="molecule type" value="Genomic_DNA"/>
</dbReference>
<sequence length="105" mass="12077">MFISITRSKGWVYLSAVGRVKGVFWNEFKKIQKYLPDINFIYPSEEKIKELAKIDFLTNNPTAKLLDADMSKIKHALSSGNEELLKQLLDLDPEFKTSLKKLLEG</sequence>
<gene>
    <name evidence="1" type="ORF">SDC9_174595</name>
</gene>
<accession>A0A645GJR9</accession>
<name>A0A645GJR9_9ZZZZ</name>
<reference evidence="1" key="1">
    <citation type="submission" date="2019-08" db="EMBL/GenBank/DDBJ databases">
        <authorList>
            <person name="Kucharzyk K."/>
            <person name="Murdoch R.W."/>
            <person name="Higgins S."/>
            <person name="Loffler F."/>
        </authorList>
    </citation>
    <scope>NUCLEOTIDE SEQUENCE</scope>
</reference>
<evidence type="ECO:0000313" key="1">
    <source>
        <dbReference type="EMBL" id="MPN27168.1"/>
    </source>
</evidence>
<protein>
    <submittedName>
        <fullName evidence="1">Uncharacterized protein</fullName>
    </submittedName>
</protein>
<proteinExistence type="predicted"/>
<organism evidence="1">
    <name type="scientific">bioreactor metagenome</name>
    <dbReference type="NCBI Taxonomy" id="1076179"/>
    <lineage>
        <taxon>unclassified sequences</taxon>
        <taxon>metagenomes</taxon>
        <taxon>ecological metagenomes</taxon>
    </lineage>
</organism>
<comment type="caution">
    <text evidence="1">The sequence shown here is derived from an EMBL/GenBank/DDBJ whole genome shotgun (WGS) entry which is preliminary data.</text>
</comment>
<dbReference type="AlphaFoldDB" id="A0A645GJR9"/>